<dbReference type="GO" id="GO:0005737">
    <property type="term" value="C:cytoplasm"/>
    <property type="evidence" value="ECO:0007669"/>
    <property type="project" value="TreeGrafter"/>
</dbReference>
<dbReference type="GO" id="GO:0004058">
    <property type="term" value="F:aromatic-L-amino-acid decarboxylase activity"/>
    <property type="evidence" value="ECO:0007669"/>
    <property type="project" value="UniProtKB-ARBA"/>
</dbReference>
<protein>
    <submittedName>
        <fullName evidence="8">PLP-dependent decarboxylase</fullName>
    </submittedName>
</protein>
<dbReference type="PANTHER" id="PTHR11999:SF70">
    <property type="entry name" value="MIP05841P"/>
    <property type="match status" value="1"/>
</dbReference>
<feature type="modified residue" description="N6-(pyridoxal phosphate)lysine" evidence="6">
    <location>
        <position position="305"/>
    </location>
</feature>
<dbReference type="GO" id="GO:0006520">
    <property type="term" value="P:amino acid metabolic process"/>
    <property type="evidence" value="ECO:0007669"/>
    <property type="project" value="InterPro"/>
</dbReference>
<evidence type="ECO:0000256" key="5">
    <source>
        <dbReference type="ARBA" id="ARBA00023239"/>
    </source>
</evidence>
<proteinExistence type="inferred from homology"/>
<evidence type="ECO:0000256" key="4">
    <source>
        <dbReference type="ARBA" id="ARBA00022898"/>
    </source>
</evidence>
<evidence type="ECO:0000256" key="2">
    <source>
        <dbReference type="ARBA" id="ARBA00009533"/>
    </source>
</evidence>
<name>W8Q897_9ACTN</name>
<comment type="similarity">
    <text evidence="2 7">Belongs to the group II decarboxylase family.</text>
</comment>
<dbReference type="AlphaFoldDB" id="W8Q897"/>
<dbReference type="Pfam" id="PF00282">
    <property type="entry name" value="Pyridoxal_deC"/>
    <property type="match status" value="1"/>
</dbReference>
<dbReference type="InterPro" id="IPR015424">
    <property type="entry name" value="PyrdxlP-dep_Trfase"/>
</dbReference>
<sequence>MKPAEAKPPHMDHDTFRSLGHQAIDWIADYWQHLADRPVAPLVEPGTVRAQLPTTPPEYGEDFPALLSDLERIVLPGLLHWQHPRFFGYFPANASGPAVLAELLSAGLGVQGMNWNTSPACTEVEQQMLDWFVHLLGLPEHFRGGGVIQDTASSAVLVALLTALHRASAGRTRDHGTGECGYRVYLTAETHSAARKAAVITGLGLRAVCEVATDADGAMDAADLAARIQADLAAGLTPLMVVATRGTTSDLSFDPLEDIGPVCRRHGVWLHVDAAYAGVAAVCDELHWVNDGVRYADSYCTNPHKWLLTNFDCDLLWVADPEALVNALSVLPAYLRNPASESGRVTDYRHWQVPLGRRFRALKLWSVLRWYGAEGLRSHIRTGVRHARLFADLVREDDRFTLLAPATLGLVTFRHAGSDTDNRNLLHAINAEGTTFLTHSEKNGTFFLRFATGGTHTEDHHVHEAWRAVQNAVQNAVPRAQHATDGTADALNG</sequence>
<gene>
    <name evidence="8" type="primary">psmH</name>
</gene>
<evidence type="ECO:0000256" key="1">
    <source>
        <dbReference type="ARBA" id="ARBA00001933"/>
    </source>
</evidence>
<reference evidence="8" key="1">
    <citation type="journal article" date="2014" name="Angew. Chem. Int. Ed. Engl.">
        <title>Unusual acetylation-dependent reaction cascade in the biosynthesis of the pyrroloindole drug physostigmine.</title>
        <authorList>
            <person name="Liu J."/>
            <person name="Ng T."/>
            <person name="Rui Z."/>
            <person name="Ad O."/>
            <person name="Zhang W."/>
        </authorList>
    </citation>
    <scope>NUCLEOTIDE SEQUENCE</scope>
    <source>
        <strain evidence="8">NRRL 5324</strain>
    </source>
</reference>
<dbReference type="InterPro" id="IPR015422">
    <property type="entry name" value="PyrdxlP-dep_Trfase_small"/>
</dbReference>
<keyword evidence="4 6" id="KW-0663">Pyridoxal phosphate</keyword>
<dbReference type="Gene3D" id="3.90.1150.10">
    <property type="entry name" value="Aspartate Aminotransferase, domain 1"/>
    <property type="match status" value="1"/>
</dbReference>
<dbReference type="InterPro" id="IPR002129">
    <property type="entry name" value="PyrdxlP-dep_de-COase"/>
</dbReference>
<comment type="cofactor">
    <cofactor evidence="1 6 7">
        <name>pyridoxal 5'-phosphate</name>
        <dbReference type="ChEBI" id="CHEBI:597326"/>
    </cofactor>
</comment>
<dbReference type="GO" id="GO:0019752">
    <property type="term" value="P:carboxylic acid metabolic process"/>
    <property type="evidence" value="ECO:0007669"/>
    <property type="project" value="InterPro"/>
</dbReference>
<evidence type="ECO:0000256" key="6">
    <source>
        <dbReference type="PIRSR" id="PIRSR602129-50"/>
    </source>
</evidence>
<dbReference type="GO" id="GO:0030170">
    <property type="term" value="F:pyridoxal phosphate binding"/>
    <property type="evidence" value="ECO:0007669"/>
    <property type="project" value="InterPro"/>
</dbReference>
<dbReference type="SUPFAM" id="SSF53383">
    <property type="entry name" value="PLP-dependent transferases"/>
    <property type="match status" value="1"/>
</dbReference>
<evidence type="ECO:0000313" key="8">
    <source>
        <dbReference type="EMBL" id="AHL44346.1"/>
    </source>
</evidence>
<organism evidence="8">
    <name type="scientific">Streptomyces griseofuscus</name>
    <dbReference type="NCBI Taxonomy" id="146922"/>
    <lineage>
        <taxon>Bacteria</taxon>
        <taxon>Bacillati</taxon>
        <taxon>Actinomycetota</taxon>
        <taxon>Actinomycetes</taxon>
        <taxon>Kitasatosporales</taxon>
        <taxon>Streptomycetaceae</taxon>
        <taxon>Streptomyces</taxon>
    </lineage>
</organism>
<keyword evidence="3" id="KW-0210">Decarboxylase</keyword>
<dbReference type="InterPro" id="IPR010977">
    <property type="entry name" value="Aromatic_deC"/>
</dbReference>
<keyword evidence="5 7" id="KW-0456">Lyase</keyword>
<dbReference type="PRINTS" id="PR00800">
    <property type="entry name" value="YHDCRBOXLASE"/>
</dbReference>
<dbReference type="Gene3D" id="3.40.640.10">
    <property type="entry name" value="Type I PLP-dependent aspartate aminotransferase-like (Major domain)"/>
    <property type="match status" value="1"/>
</dbReference>
<accession>W8Q897</accession>
<dbReference type="PANTHER" id="PTHR11999">
    <property type="entry name" value="GROUP II PYRIDOXAL-5-PHOSPHATE DECARBOXYLASE"/>
    <property type="match status" value="1"/>
</dbReference>
<dbReference type="InterPro" id="IPR015421">
    <property type="entry name" value="PyrdxlP-dep_Trfase_major"/>
</dbReference>
<evidence type="ECO:0000256" key="3">
    <source>
        <dbReference type="ARBA" id="ARBA00022793"/>
    </source>
</evidence>
<dbReference type="EMBL" id="KF201694">
    <property type="protein sequence ID" value="AHL44346.1"/>
    <property type="molecule type" value="Genomic_DNA"/>
</dbReference>
<dbReference type="Gene3D" id="1.20.1340.10">
    <property type="entry name" value="dopa decarboxylase, N-terminal domain"/>
    <property type="match status" value="1"/>
</dbReference>
<evidence type="ECO:0000256" key="7">
    <source>
        <dbReference type="RuleBase" id="RU000382"/>
    </source>
</evidence>